<dbReference type="HOGENOM" id="CLU_1040952_0_0_11"/>
<keyword evidence="2" id="KW-0472">Membrane</keyword>
<feature type="compositionally biased region" description="Basic and acidic residues" evidence="1">
    <location>
        <begin position="206"/>
        <end position="267"/>
    </location>
</feature>
<reference evidence="3 4" key="1">
    <citation type="journal article" date="2010" name="Stand. Genomic Sci.">
        <title>Complete genome sequence of Conexibacter woesei type strain (ID131577).</title>
        <authorList>
            <person name="Pukall R."/>
            <person name="Lapidus A."/>
            <person name="Glavina Del Rio T."/>
            <person name="Copeland A."/>
            <person name="Tice H."/>
            <person name="Cheng J.-F."/>
            <person name="Lucas S."/>
            <person name="Chen F."/>
            <person name="Nolan M."/>
            <person name="Bruce D."/>
            <person name="Goodwin L."/>
            <person name="Pitluck S."/>
            <person name="Mavromatis K."/>
            <person name="Ivanova N."/>
            <person name="Ovchinnikova G."/>
            <person name="Pati A."/>
            <person name="Chen A."/>
            <person name="Palaniappan K."/>
            <person name="Land M."/>
            <person name="Hauser L."/>
            <person name="Chang Y.-J."/>
            <person name="Jeffries C.D."/>
            <person name="Chain P."/>
            <person name="Meincke L."/>
            <person name="Sims D."/>
            <person name="Brettin T."/>
            <person name="Detter J.C."/>
            <person name="Rohde M."/>
            <person name="Goeker M."/>
            <person name="Bristow J."/>
            <person name="Eisen J.A."/>
            <person name="Markowitz V."/>
            <person name="Kyrpides N.C."/>
            <person name="Klenk H.-P."/>
            <person name="Hugenholtz P."/>
        </authorList>
    </citation>
    <scope>NUCLEOTIDE SEQUENCE [LARGE SCALE GENOMIC DNA]</scope>
    <source>
        <strain evidence="4">DSM 14684 / CIP 108061 / JCM 11494 / NBRC 100937 / ID131577</strain>
    </source>
</reference>
<keyword evidence="4" id="KW-1185">Reference proteome</keyword>
<sequence>MLSRVGRAWRALAPEARLAAAAALLLFATMFLPWYQQNVVVAGDRSSGLQSQNLSAFGVFSFVEAAVLLVAIAVLVLLYARTEGRSFHLPGGDGLIVTIAGGWVVLLLVWRLFDKPELQGAGAGNMGIQWGIFFALGAAGLLAWAGVRMRAAHRPEPGPELRDDEPAPPPRQRRRRPAPPGTEMTRPLPPETEVAPPPPPPPADPPTRRLPDPPTERLQDPPTERLQDPPTRRLPDPPTERIPERDRSRERERDRPEPQTERLWDDR</sequence>
<gene>
    <name evidence="3" type="ordered locus">Cwoe_1652</name>
</gene>
<reference evidence="4" key="2">
    <citation type="submission" date="2010-01" db="EMBL/GenBank/DDBJ databases">
        <title>The complete genome of Conexibacter woesei DSM 14684.</title>
        <authorList>
            <consortium name="US DOE Joint Genome Institute (JGI-PGF)"/>
            <person name="Lucas S."/>
            <person name="Copeland A."/>
            <person name="Lapidus A."/>
            <person name="Glavina del Rio T."/>
            <person name="Dalin E."/>
            <person name="Tice H."/>
            <person name="Bruce D."/>
            <person name="Goodwin L."/>
            <person name="Pitluck S."/>
            <person name="Kyrpides N."/>
            <person name="Mavromatis K."/>
            <person name="Ivanova N."/>
            <person name="Mikhailova N."/>
            <person name="Chertkov O."/>
            <person name="Brettin T."/>
            <person name="Detter J.C."/>
            <person name="Han C."/>
            <person name="Larimer F."/>
            <person name="Land M."/>
            <person name="Hauser L."/>
            <person name="Markowitz V."/>
            <person name="Cheng J.-F."/>
            <person name="Hugenholtz P."/>
            <person name="Woyke T."/>
            <person name="Wu D."/>
            <person name="Pukall R."/>
            <person name="Steenblock K."/>
            <person name="Schneider S."/>
            <person name="Klenk H.-P."/>
            <person name="Eisen J.A."/>
        </authorList>
    </citation>
    <scope>NUCLEOTIDE SEQUENCE [LARGE SCALE GENOMIC DNA]</scope>
    <source>
        <strain evidence="4">DSM 14684 / CIP 108061 / JCM 11494 / NBRC 100937 / ID131577</strain>
    </source>
</reference>
<evidence type="ECO:0000313" key="3">
    <source>
        <dbReference type="EMBL" id="ADB50079.1"/>
    </source>
</evidence>
<dbReference type="AlphaFoldDB" id="D3F103"/>
<evidence type="ECO:0000256" key="1">
    <source>
        <dbReference type="SAM" id="MobiDB-lite"/>
    </source>
</evidence>
<feature type="compositionally biased region" description="Pro residues" evidence="1">
    <location>
        <begin position="187"/>
        <end position="205"/>
    </location>
</feature>
<feature type="compositionally biased region" description="Basic and acidic residues" evidence="1">
    <location>
        <begin position="153"/>
        <end position="165"/>
    </location>
</feature>
<proteinExistence type="predicted"/>
<dbReference type="eggNOG" id="ENOG5031T4Q">
    <property type="taxonomic scope" value="Bacteria"/>
</dbReference>
<dbReference type="STRING" id="469383.Cwoe_1652"/>
<dbReference type="Proteomes" id="UP000008229">
    <property type="component" value="Chromosome"/>
</dbReference>
<dbReference type="KEGG" id="cwo:Cwoe_1652"/>
<accession>D3F103</accession>
<feature type="transmembrane region" description="Helical" evidence="2">
    <location>
        <begin position="55"/>
        <end position="80"/>
    </location>
</feature>
<protein>
    <submittedName>
        <fullName evidence="3">Uncharacterized protein</fullName>
    </submittedName>
</protein>
<organism evidence="3 4">
    <name type="scientific">Conexibacter woesei (strain DSM 14684 / CCUG 47730 / CIP 108061 / JCM 11494 / NBRC 100937 / ID131577)</name>
    <dbReference type="NCBI Taxonomy" id="469383"/>
    <lineage>
        <taxon>Bacteria</taxon>
        <taxon>Bacillati</taxon>
        <taxon>Actinomycetota</taxon>
        <taxon>Thermoleophilia</taxon>
        <taxon>Solirubrobacterales</taxon>
        <taxon>Conexibacteraceae</taxon>
        <taxon>Conexibacter</taxon>
    </lineage>
</organism>
<feature type="region of interest" description="Disordered" evidence="1">
    <location>
        <begin position="153"/>
        <end position="267"/>
    </location>
</feature>
<keyword evidence="2" id="KW-1133">Transmembrane helix</keyword>
<keyword evidence="2" id="KW-0812">Transmembrane</keyword>
<evidence type="ECO:0000256" key="2">
    <source>
        <dbReference type="SAM" id="Phobius"/>
    </source>
</evidence>
<name>D3F103_CONWI</name>
<feature type="transmembrane region" description="Helical" evidence="2">
    <location>
        <begin position="128"/>
        <end position="147"/>
    </location>
</feature>
<dbReference type="EMBL" id="CP001854">
    <property type="protein sequence ID" value="ADB50079.1"/>
    <property type="molecule type" value="Genomic_DNA"/>
</dbReference>
<evidence type="ECO:0000313" key="4">
    <source>
        <dbReference type="Proteomes" id="UP000008229"/>
    </source>
</evidence>
<feature type="transmembrane region" description="Helical" evidence="2">
    <location>
        <begin position="92"/>
        <end position="113"/>
    </location>
</feature>
<feature type="transmembrane region" description="Helical" evidence="2">
    <location>
        <begin position="16"/>
        <end position="35"/>
    </location>
</feature>